<dbReference type="PANTHER" id="PTHR13950">
    <property type="entry name" value="RABCONNECTIN-RELATED"/>
    <property type="match status" value="1"/>
</dbReference>
<feature type="region of interest" description="Disordered" evidence="2">
    <location>
        <begin position="1269"/>
        <end position="1288"/>
    </location>
</feature>
<dbReference type="Gene3D" id="2.130.10.10">
    <property type="entry name" value="YVTN repeat-like/Quinoprotein amine dehydrogenase"/>
    <property type="match status" value="2"/>
</dbReference>
<dbReference type="Pfam" id="PF00400">
    <property type="entry name" value="WD40"/>
    <property type="match status" value="2"/>
</dbReference>
<evidence type="ECO:0000256" key="1">
    <source>
        <dbReference type="PROSITE-ProRule" id="PRU00221"/>
    </source>
</evidence>
<dbReference type="InterPro" id="IPR015943">
    <property type="entry name" value="WD40/YVTN_repeat-like_dom_sf"/>
</dbReference>
<dbReference type="InterPro" id="IPR052208">
    <property type="entry name" value="DmX-like/RAVE_component"/>
</dbReference>
<feature type="compositionally biased region" description="Low complexity" evidence="2">
    <location>
        <begin position="645"/>
        <end position="658"/>
    </location>
</feature>
<feature type="region of interest" description="Disordered" evidence="2">
    <location>
        <begin position="1551"/>
        <end position="1586"/>
    </location>
</feature>
<gene>
    <name evidence="4" type="ORF">CXG81DRAFT_26803</name>
</gene>
<feature type="region of interest" description="Disordered" evidence="2">
    <location>
        <begin position="1719"/>
        <end position="1835"/>
    </location>
</feature>
<evidence type="ECO:0000313" key="4">
    <source>
        <dbReference type="EMBL" id="RKP00488.1"/>
    </source>
</evidence>
<dbReference type="InterPro" id="IPR036322">
    <property type="entry name" value="WD40_repeat_dom_sf"/>
</dbReference>
<name>A0A4P9X5T0_9FUNG</name>
<feature type="compositionally biased region" description="Low complexity" evidence="2">
    <location>
        <begin position="803"/>
        <end position="813"/>
    </location>
</feature>
<feature type="region of interest" description="Disordered" evidence="2">
    <location>
        <begin position="1"/>
        <end position="28"/>
    </location>
</feature>
<keyword evidence="5" id="KW-1185">Reference proteome</keyword>
<feature type="compositionally biased region" description="Pro residues" evidence="2">
    <location>
        <begin position="1"/>
        <end position="23"/>
    </location>
</feature>
<organism evidence="4 5">
    <name type="scientific">Caulochytrium protostelioides</name>
    <dbReference type="NCBI Taxonomy" id="1555241"/>
    <lineage>
        <taxon>Eukaryota</taxon>
        <taxon>Fungi</taxon>
        <taxon>Fungi incertae sedis</taxon>
        <taxon>Chytridiomycota</taxon>
        <taxon>Chytridiomycota incertae sedis</taxon>
        <taxon>Chytridiomycetes</taxon>
        <taxon>Caulochytriales</taxon>
        <taxon>Caulochytriaceae</taxon>
        <taxon>Caulochytrium</taxon>
    </lineage>
</organism>
<accession>A0A4P9X5T0</accession>
<sequence>MPSMPPPPPPSMPSMPPPVPPSMPAGRPHGFSVWQQQVAKRSVAEPPAYAIGLTGTTYFLVAGSGHHVRVYDLQHALAAALDCGDADLKGKTTRGTDIVHAVAAHPQSGHFVALYGALLILYHVRANAHGQLSVTCERSWSAGDPRARHLAWSWTGCLAVAGDTLSLDYVSDQAKRPIQRVFASKMATPVRLAKWSHQGYFLCTVGTHDSQPKVWFERTSPTPSPAAAAAASAVAAGSPGESTGTGARAAAAAAATSSINPTGFPASELQFDFAYLPHPEAVTQISWRRAPKRQRTPAQSVLLTCAEDGVCRIWAQSEARLPYRFTLLTTIVPGDVPPSLDHRAGSSAAQLQRAPNRRAQGADLVFWIPASEVHKAIQHRVELTLRQSQKSRRPAQKSANQIVEETTTDQLQAYLQGYTDLLFQVDACGHIVVWGIQTLVGDMVRTPKPLVLCQAPSLAKHISTLRFLSDNQPTILYDPSVNQHTDRIQAQLAMWWADSTNCLHKYLLDLDQLFVESTDIPALREDGVGRNGDLILPGVGHQRLAASNDLYGSVAVQDAAGQWSIMLRYGTRRMLNEFLPMPQLPSPICQIAFLRHNAMVVFLEDGTMLVYEIRLRDDVKQVHCQLEIAATHPRRDRPEPPEAPPASDTGGTADAASASPPPPPPPAPPPSLVACEILAVDHMDGMLLGQVYDDGILHIHHVAVTSKTDGTTYVVADAWLADYGSAILAHLARPRFASCTLASFSTQSRLGSCVAYMGALTCAVGDYAFYVPFALAPDPVDAAEAHGTVDAVGHGAHEGDAGSPTSPATSPRPSLRRESHTGPEHRVSMHPSVPAETEDAASAAPVKSKPPPTPPRPPLPLPRRVTMMTPAVYPTTWPSRTLRVNEPLLIPLTGVCLAIRHASRSRFVCVAQSGTTLQAHLWQYCATALDAGALVEDGAFAWSTRADDAADPLCAVSWCPSLYVDGLLVATRRRLTVWTPGAGTNLSMPHATRTWAATWVFSPSEDQSGYAASTAVINTALWADPRTVMFVSDDQFRAVRPLLVSPERHSMNRVVAPHSLDLALEAQLPEFHPHRLASYLLLGKPEWVELTLAYLWFKLQVIQRIYTTRAPTVSSRARYAAVREMERVSLLGYITALAVDQMTLTEVRQSLGIALASLDLNHDMFGGWDDAPHDDHASLHIEPDLRPAWPALAMLDAVDMQSLLEAVHRADPDVLYRDLGFLSLAQLTALVHFLAAWHAATPHRATLDTMGFVFVVLAAYNIRSTDCPAPASADARRPVAPEDDADREPRLTTALASLAFYSAAPDHIITALTFNPTKDAAVVAPPPPPPVAEGESAPEPAAPAVATAAEVTAMPPTQLPWTWSTARLLNGGLWLSRDVTLLRQQVEVMARNQFLLRSDPADCMLFYLLLRKHTVLLRLWKIAHGHADQAAMTRFLLNDFAEQRWQHAAVKNAFALLGKQRYSMAAAFFLLAEKPRECMGVLIQQLHDFQLALVVATLWQPATGASVPEDASREALLSMVADHIHTAFVPDPPSCLKMTLAHTSVTTTVKLRSASRPVSSGGDGQRDSNGANDDSGDALAADDGSDDVDVDVPMRIMLASLRGSRRDALMAAVRPTVHTTSLRPGFLDVAFARPTVKIDLARWFVYQHLASETSLQSMREDARLGADADAQRKLLRIDEEVGFYYALVAELLRQAQPQLASAVLRRLAQLCDHEIEVETDTASKRDADPGAPAAPLAGRKKSSDGDRADALFGASPPTSPVATTTKPVRGERAEDLFGGPASDDDDDADDLFGPRKDDTDDEEDEYEAFKRSLALSGGDGGDDGDHAASSAAGDDAIHSHDNAGWVVADDVESTGLAVAKKQSAARIVTAAEFQRVCRTRARLSPHYAQWALQIALPLFLQDPGDALAMLDEVFVAPKAANAMAPSEQIGRLQICPLPLQDALAHSELGDVDAERVKLREWKRMYAHGCQDLLPSVHIGSPWFVQNCIDSARANADNWLPLLLATWSPKGTMPTMPNEAHQAQNIRVHAFLENIVQLLRYHCTGDANPFDGPTGLSNYPNLISAIMTSLLTLIIQALRLWQWKALTQMMRFVPNVLTLLSVALYPPETGDQHYTASEQAILAELTDQLAGFIAAASPLAYPSVAERCAPSDDDALSAISEDLSDIDTEMNTRRKDEMATWLIQGATLKYLELKVREASLLIDGTSEDDNLRHDIAVGAALSARMIAAGLSTGIYALKQRILRSRVDYHLVLQLHKLEKRMPNPYQRMLYRFVKDRTPNYQRVVSLFWPTHVPSSESHHAEQAALAAAAAAPPPNVLDVMHPQGSLLLSSHRVRHLSDCQVVYRGEEVVSMFVLSALNANDLAVGTTRASGHTGIIELDVPAAVAYRAMQAQAVASGAVAAGGPAGTQDDSLSDNAGRPSITKMELRRLAAGQSAHGKATDLHTVQSFESLQKLKDKRNDKDRSGKRGVNKSSSSDEVDTGHRHFRPIRGVSSLDAHPTSNYYIAASNAIPFPAEAPSGAAASAKHPPATIIRAGVALYQFGQEQAEPLQSFYFPSTPTASLPAMLFAGALPSAHRSVPSTASIASLHADAYADPYTYGAHLSHDDGTTRYANGSSSANPFRGLHAATPSALGGSGASSSSTSSSYPRLSRCRFSPFGTSFGAVDTKGYCGLWRFDFNPESRHPRNFFQAHTYTANDLMYMNSSTFLATGGKSLDQANLCFWDVLLPPAQSRIKTFAMGDSSVQTLAFSTRHNLLVAGTRDGAIRLIDIRQRAIMNTFRAHDHAIRALAIDPAADCLVSGSVQGDLSIWNLQAFERVDGRHGIHAAVVADLDATALGQFTSQPTQLYLRDLGPDDDDDAAVDDDQTASTSAAAATANAAAAASAARRAFGGSSSSSASAAARDEPRADPSFGVMQLEYRAGCLWACGSDGTVRRHVSAMDGFM</sequence>
<feature type="compositionally biased region" description="Low complexity" evidence="2">
    <location>
        <begin position="1569"/>
        <end position="1582"/>
    </location>
</feature>
<dbReference type="PANTHER" id="PTHR13950:SF9">
    <property type="entry name" value="RABCONNECTIN-3A"/>
    <property type="match status" value="1"/>
</dbReference>
<feature type="compositionally biased region" description="Basic and acidic residues" evidence="2">
    <location>
        <begin position="815"/>
        <end position="827"/>
    </location>
</feature>
<feature type="region of interest" description="Disordered" evidence="2">
    <location>
        <begin position="629"/>
        <end position="670"/>
    </location>
</feature>
<feature type="compositionally biased region" description="Low complexity" evidence="2">
    <location>
        <begin position="1754"/>
        <end position="1767"/>
    </location>
</feature>
<proteinExistence type="predicted"/>
<evidence type="ECO:0000313" key="5">
    <source>
        <dbReference type="Proteomes" id="UP000274922"/>
    </source>
</evidence>
<feature type="compositionally biased region" description="Basic and acidic residues" evidence="2">
    <location>
        <begin position="2451"/>
        <end position="2464"/>
    </location>
</feature>
<dbReference type="GO" id="GO:0043291">
    <property type="term" value="C:RAVE complex"/>
    <property type="evidence" value="ECO:0007669"/>
    <property type="project" value="TreeGrafter"/>
</dbReference>
<dbReference type="SUPFAM" id="SSF50978">
    <property type="entry name" value="WD40 repeat-like"/>
    <property type="match status" value="2"/>
</dbReference>
<dbReference type="EMBL" id="ML014213">
    <property type="protein sequence ID" value="RKP00488.1"/>
    <property type="molecule type" value="Genomic_DNA"/>
</dbReference>
<evidence type="ECO:0000259" key="3">
    <source>
        <dbReference type="Pfam" id="PF12234"/>
    </source>
</evidence>
<feature type="compositionally biased region" description="Basic and acidic residues" evidence="2">
    <location>
        <begin position="1719"/>
        <end position="1728"/>
    </location>
</feature>
<dbReference type="PROSITE" id="PS50082">
    <property type="entry name" value="WD_REPEATS_2"/>
    <property type="match status" value="2"/>
</dbReference>
<feature type="region of interest" description="Disordered" evidence="2">
    <location>
        <begin position="2428"/>
        <end position="2483"/>
    </location>
</feature>
<feature type="repeat" description="WD" evidence="1">
    <location>
        <begin position="2735"/>
        <end position="2776"/>
    </location>
</feature>
<dbReference type="Proteomes" id="UP000274922">
    <property type="component" value="Unassembled WGS sequence"/>
</dbReference>
<dbReference type="STRING" id="1555241.A0A4P9X5T0"/>
<dbReference type="InterPro" id="IPR001680">
    <property type="entry name" value="WD40_rpt"/>
</dbReference>
<keyword evidence="1" id="KW-0853">WD repeat</keyword>
<protein>
    <recommendedName>
        <fullName evidence="3">RAVE complex protein Rav1 C-terminal domain-containing protein</fullName>
    </recommendedName>
</protein>
<dbReference type="SMART" id="SM00320">
    <property type="entry name" value="WD40"/>
    <property type="match status" value="6"/>
</dbReference>
<feature type="region of interest" description="Disordered" evidence="2">
    <location>
        <begin position="792"/>
        <end position="863"/>
    </location>
</feature>
<dbReference type="PROSITE" id="PS50294">
    <property type="entry name" value="WD_REPEATS_REGION"/>
    <property type="match status" value="1"/>
</dbReference>
<dbReference type="GO" id="GO:0007035">
    <property type="term" value="P:vacuolar acidification"/>
    <property type="evidence" value="ECO:0007669"/>
    <property type="project" value="TreeGrafter"/>
</dbReference>
<feature type="compositionally biased region" description="Pro residues" evidence="2">
    <location>
        <begin position="848"/>
        <end position="861"/>
    </location>
</feature>
<feature type="domain" description="RAVE complex protein Rav1 C-terminal" evidence="3">
    <location>
        <begin position="1362"/>
        <end position="1501"/>
    </location>
</feature>
<reference evidence="5" key="1">
    <citation type="journal article" date="2018" name="Nat. Microbiol.">
        <title>Leveraging single-cell genomics to expand the fungal tree of life.</title>
        <authorList>
            <person name="Ahrendt S.R."/>
            <person name="Quandt C.A."/>
            <person name="Ciobanu D."/>
            <person name="Clum A."/>
            <person name="Salamov A."/>
            <person name="Andreopoulos B."/>
            <person name="Cheng J.F."/>
            <person name="Woyke T."/>
            <person name="Pelin A."/>
            <person name="Henrissat B."/>
            <person name="Reynolds N.K."/>
            <person name="Benny G.L."/>
            <person name="Smith M.E."/>
            <person name="James T.Y."/>
            <person name="Grigoriev I.V."/>
        </authorList>
    </citation>
    <scope>NUCLEOTIDE SEQUENCE [LARGE SCALE GENOMIC DNA]</scope>
    <source>
        <strain evidence="5">ATCC 52028</strain>
    </source>
</reference>
<dbReference type="Pfam" id="PF12234">
    <property type="entry name" value="Rav1p_C"/>
    <property type="match status" value="1"/>
</dbReference>
<evidence type="ECO:0000256" key="2">
    <source>
        <dbReference type="SAM" id="MobiDB-lite"/>
    </source>
</evidence>
<feature type="repeat" description="WD" evidence="1">
    <location>
        <begin position="2777"/>
        <end position="2818"/>
    </location>
</feature>
<dbReference type="InterPro" id="IPR022033">
    <property type="entry name" value="Rav1p_C"/>
</dbReference>
<feature type="compositionally biased region" description="Pro residues" evidence="2">
    <location>
        <begin position="659"/>
        <end position="670"/>
    </location>
</feature>
<dbReference type="OrthoDB" id="342131at2759"/>